<dbReference type="EMBL" id="CZAE01000014">
    <property type="protein sequence ID" value="CUP58525.1"/>
    <property type="molecule type" value="Genomic_DNA"/>
</dbReference>
<dbReference type="Proteomes" id="UP000095606">
    <property type="component" value="Unassembled WGS sequence"/>
</dbReference>
<reference evidence="1 3" key="1">
    <citation type="submission" date="2015-09" db="EMBL/GenBank/DDBJ databases">
        <authorList>
            <consortium name="Pathogen Informatics"/>
        </authorList>
    </citation>
    <scope>NUCLEOTIDE SEQUENCE [LARGE SCALE GENOMIC DNA]</scope>
    <source>
        <strain evidence="1 3">2789STDY5834846</strain>
    </source>
</reference>
<proteinExistence type="predicted"/>
<accession>A0A6N2TXC7</accession>
<organism evidence="1 3">
    <name type="scientific">Bacteroides faecis</name>
    <dbReference type="NCBI Taxonomy" id="674529"/>
    <lineage>
        <taxon>Bacteria</taxon>
        <taxon>Pseudomonadati</taxon>
        <taxon>Bacteroidota</taxon>
        <taxon>Bacteroidia</taxon>
        <taxon>Bacteroidales</taxon>
        <taxon>Bacteroidaceae</taxon>
        <taxon>Bacteroides</taxon>
    </lineage>
</organism>
<dbReference type="AlphaFoldDB" id="A0A174PJG0"/>
<sequence>MRLRIMKGNKDQIFILHYSNIKNPKVTAFETFEVNYYK</sequence>
<protein>
    <submittedName>
        <fullName evidence="1">Uncharacterized protein</fullName>
    </submittedName>
</protein>
<name>A0A174PJG0_9BACE</name>
<reference evidence="2" key="2">
    <citation type="submission" date="2019-11" db="EMBL/GenBank/DDBJ databases">
        <authorList>
            <person name="Feng L."/>
        </authorList>
    </citation>
    <scope>NUCLEOTIDE SEQUENCE</scope>
    <source>
        <strain evidence="2">BfaecisLFYP10</strain>
    </source>
</reference>
<dbReference type="EMBL" id="CACRSZ010000040">
    <property type="protein sequence ID" value="VYT10510.1"/>
    <property type="molecule type" value="Genomic_DNA"/>
</dbReference>
<accession>A0A174PJG0</accession>
<evidence type="ECO:0000313" key="3">
    <source>
        <dbReference type="Proteomes" id="UP000095606"/>
    </source>
</evidence>
<gene>
    <name evidence="2" type="ORF">BFLFYP10_00442</name>
    <name evidence="1" type="ORF">ERS852461_02902</name>
</gene>
<evidence type="ECO:0000313" key="1">
    <source>
        <dbReference type="EMBL" id="CUP58525.1"/>
    </source>
</evidence>
<evidence type="ECO:0000313" key="2">
    <source>
        <dbReference type="EMBL" id="VYT10510.1"/>
    </source>
</evidence>